<proteinExistence type="inferred from homology"/>
<organism evidence="7 8">
    <name type="scientific">Tepiditoga spiralis</name>
    <dbReference type="NCBI Taxonomy" id="2108365"/>
    <lineage>
        <taxon>Bacteria</taxon>
        <taxon>Thermotogati</taxon>
        <taxon>Thermotogota</taxon>
        <taxon>Thermotogae</taxon>
        <taxon>Petrotogales</taxon>
        <taxon>Petrotogaceae</taxon>
        <taxon>Tepiditoga</taxon>
    </lineage>
</organism>
<comment type="similarity">
    <text evidence="2 6">Belongs to the transposase mutator family.</text>
</comment>
<dbReference type="GO" id="GO:0003677">
    <property type="term" value="F:DNA binding"/>
    <property type="evidence" value="ECO:0007669"/>
    <property type="project" value="UniProtKB-UniRule"/>
</dbReference>
<dbReference type="NCBIfam" id="NF033543">
    <property type="entry name" value="transpos_IS256"/>
    <property type="match status" value="1"/>
</dbReference>
<reference evidence="7 8" key="1">
    <citation type="submission" date="2018-06" db="EMBL/GenBank/DDBJ databases">
        <title>Genome sequencing of Oceanotoga sp. sy52.</title>
        <authorList>
            <person name="Mori K."/>
        </authorList>
    </citation>
    <scope>NUCLEOTIDE SEQUENCE [LARGE SCALE GENOMIC DNA]</scope>
    <source>
        <strain evidence="8">sy52</strain>
    </source>
</reference>
<evidence type="ECO:0000256" key="2">
    <source>
        <dbReference type="ARBA" id="ARBA00010961"/>
    </source>
</evidence>
<keyword evidence="3 6" id="KW-0815">Transposition</keyword>
<dbReference type="EMBL" id="AP018712">
    <property type="protein sequence ID" value="BBE30376.1"/>
    <property type="molecule type" value="Genomic_DNA"/>
</dbReference>
<evidence type="ECO:0000313" key="7">
    <source>
        <dbReference type="EMBL" id="BBE30376.1"/>
    </source>
</evidence>
<accession>A0A7G1G540</accession>
<evidence type="ECO:0000256" key="1">
    <source>
        <dbReference type="ARBA" id="ARBA00002190"/>
    </source>
</evidence>
<dbReference type="Proteomes" id="UP000516361">
    <property type="component" value="Chromosome"/>
</dbReference>
<dbReference type="KEGG" id="ocy:OSSY52_05170"/>
<dbReference type="PANTHER" id="PTHR33217">
    <property type="entry name" value="TRANSPOSASE FOR INSERTION SEQUENCE ELEMENT IS1081"/>
    <property type="match status" value="1"/>
</dbReference>
<dbReference type="GO" id="GO:0006313">
    <property type="term" value="P:DNA transposition"/>
    <property type="evidence" value="ECO:0007669"/>
    <property type="project" value="UniProtKB-UniRule"/>
</dbReference>
<protein>
    <recommendedName>
        <fullName evidence="6">Mutator family transposase</fullName>
    </recommendedName>
</protein>
<dbReference type="PROSITE" id="PS01007">
    <property type="entry name" value="TRANSPOSASE_MUTATOR"/>
    <property type="match status" value="1"/>
</dbReference>
<dbReference type="InterPro" id="IPR001207">
    <property type="entry name" value="Transposase_mutator"/>
</dbReference>
<keyword evidence="5 6" id="KW-0233">DNA recombination</keyword>
<dbReference type="InParanoid" id="A0A7G1G540"/>
<dbReference type="GO" id="GO:0004803">
    <property type="term" value="F:transposase activity"/>
    <property type="evidence" value="ECO:0007669"/>
    <property type="project" value="UniProtKB-UniRule"/>
</dbReference>
<keyword evidence="8" id="KW-1185">Reference proteome</keyword>
<dbReference type="PANTHER" id="PTHR33217:SF8">
    <property type="entry name" value="MUTATOR FAMILY TRANSPOSASE"/>
    <property type="match status" value="1"/>
</dbReference>
<dbReference type="AlphaFoldDB" id="A0A7G1G540"/>
<sequence length="417" mass="48740">MARRKKEEKEESNIEKLARLIARDPEVNTIKDVYEKIKELVGPLIQGMLEAELEDELGYGKYDKENKKTDNSRNGYSSKRVRTSVGEMELKIPRDRKGEYEPKIVPKYKKDISDIEGRIIGMYGLGLSTKDIVKNVEDIYGVELSAEMISKITNKILPEIREWQSRPLEEIYTFMFMDGIVFKVKDDGEIIKKTAYVVLGVNIDGFKEVLGIYIGEIESSKFWLRVLNDLKNRGIKDILIASVDGLTGFPQAIKTAFPDTIVQRCIIHQIRNTLKYVSYKDRKELVNDLKKVYKAPNKDIAYSNLQDLKENKWTKYKLALESWEKHWETISPYFDYGDDVRKIMYTTNVIESLNRQYRKATKNKTSFPNDDALLKMLYLATINATKRWTARYRNWSNVLNELSIFFNERITKYIYNS</sequence>
<keyword evidence="4 6" id="KW-0238">DNA-binding</keyword>
<evidence type="ECO:0000313" key="8">
    <source>
        <dbReference type="Proteomes" id="UP000516361"/>
    </source>
</evidence>
<keyword evidence="6" id="KW-0814">Transposable element</keyword>
<dbReference type="RefSeq" id="WP_232521268.1">
    <property type="nucleotide sequence ID" value="NZ_AP018712.1"/>
</dbReference>
<evidence type="ECO:0000256" key="6">
    <source>
        <dbReference type="RuleBase" id="RU365089"/>
    </source>
</evidence>
<dbReference type="Pfam" id="PF00872">
    <property type="entry name" value="Transposase_mut"/>
    <property type="match status" value="1"/>
</dbReference>
<comment type="function">
    <text evidence="1 6">Required for the transposition of the insertion element.</text>
</comment>
<evidence type="ECO:0000256" key="5">
    <source>
        <dbReference type="ARBA" id="ARBA00023172"/>
    </source>
</evidence>
<evidence type="ECO:0000256" key="4">
    <source>
        <dbReference type="ARBA" id="ARBA00023125"/>
    </source>
</evidence>
<gene>
    <name evidence="7" type="ORF">OSSY52_05170</name>
</gene>
<name>A0A7G1G540_9BACT</name>
<evidence type="ECO:0000256" key="3">
    <source>
        <dbReference type="ARBA" id="ARBA00022578"/>
    </source>
</evidence>